<keyword evidence="2" id="KW-1185">Reference proteome</keyword>
<protein>
    <submittedName>
        <fullName evidence="1">Uncharacterized protein</fullName>
    </submittedName>
</protein>
<evidence type="ECO:0000313" key="1">
    <source>
        <dbReference type="EMBL" id="GCB33503.1"/>
    </source>
</evidence>
<comment type="caution">
    <text evidence="1">The sequence shown here is derived from an EMBL/GenBank/DDBJ whole genome shotgun (WGS) entry which is preliminary data.</text>
</comment>
<name>A0A401LPU1_9BACE</name>
<reference evidence="1 2" key="1">
    <citation type="submission" date="2018-10" db="EMBL/GenBank/DDBJ databases">
        <title>Draft Genome Sequence of Bacteroides sp. KCTC 15687.</title>
        <authorList>
            <person name="Yu S.Y."/>
            <person name="Kim J.S."/>
            <person name="Oh B.S."/>
            <person name="Park S.H."/>
            <person name="Kang S.W."/>
            <person name="Park J.E."/>
            <person name="Choi S.H."/>
            <person name="Han K.I."/>
            <person name="Lee K.C."/>
            <person name="Eom M.K."/>
            <person name="Suh M.K."/>
            <person name="Lee D.H."/>
            <person name="Yoon H."/>
            <person name="Kim B."/>
            <person name="Yang S.J."/>
            <person name="Lee J.S."/>
            <person name="Lee J.H."/>
        </authorList>
    </citation>
    <scope>NUCLEOTIDE SEQUENCE [LARGE SCALE GENOMIC DNA]</scope>
    <source>
        <strain evidence="1 2">KCTC 15687</strain>
    </source>
</reference>
<dbReference type="AlphaFoldDB" id="A0A401LPU1"/>
<sequence>MLTKKITAVIYGIICLIPLSSCIEKDLYQAPETKSVDTYFGYTTSSNCNVDLSYDFKNYQVVFELYAKNPLSEDENGNLIKTEEEPVYRGSTDKNGAFNGDISIPSFLTELYLYSDFIGTISPIKIPIVNGKISFDQDTFKQNLKSTNNKIRSITESNYEYPDKYKILGDWTKIGCPTYLSPVTTEIENQLLYDIREVFIKPGGSAKWKIFIHNM</sequence>
<evidence type="ECO:0000313" key="2">
    <source>
        <dbReference type="Proteomes" id="UP000288079"/>
    </source>
</evidence>
<proteinExistence type="predicted"/>
<gene>
    <name evidence="1" type="ORF">KGMB02408_04480</name>
</gene>
<organism evidence="1 2">
    <name type="scientific">Bacteroides faecalis</name>
    <dbReference type="NCBI Taxonomy" id="2447885"/>
    <lineage>
        <taxon>Bacteria</taxon>
        <taxon>Pseudomonadati</taxon>
        <taxon>Bacteroidota</taxon>
        <taxon>Bacteroidia</taxon>
        <taxon>Bacteroidales</taxon>
        <taxon>Bacteroidaceae</taxon>
        <taxon>Bacteroides</taxon>
    </lineage>
</organism>
<dbReference type="EMBL" id="BHWB01000001">
    <property type="protein sequence ID" value="GCB33503.1"/>
    <property type="molecule type" value="Genomic_DNA"/>
</dbReference>
<dbReference type="Proteomes" id="UP000288079">
    <property type="component" value="Unassembled WGS sequence"/>
</dbReference>
<dbReference type="RefSeq" id="WP_235016677.1">
    <property type="nucleotide sequence ID" value="NZ_BHWB01000001.1"/>
</dbReference>
<accession>A0A401LPU1</accession>